<dbReference type="Gene3D" id="3.40.50.10790">
    <property type="entry name" value="S-adenosyl-l-methionine hydroxide adenosyltransferase, N-terminal"/>
    <property type="match status" value="1"/>
</dbReference>
<evidence type="ECO:0000313" key="5">
    <source>
        <dbReference type="EMBL" id="SFJ70031.1"/>
    </source>
</evidence>
<evidence type="ECO:0000259" key="4">
    <source>
        <dbReference type="Pfam" id="PF20257"/>
    </source>
</evidence>
<protein>
    <recommendedName>
        <fullName evidence="7">S-adenosyl-l-methionine hydroxide adenosyltransferase</fullName>
    </recommendedName>
</protein>
<dbReference type="OrthoDB" id="9792195at2"/>
<dbReference type="InterPro" id="IPR023227">
    <property type="entry name" value="SAM_OH_AdoTrfase_C_sf"/>
</dbReference>
<dbReference type="Gene3D" id="2.40.30.90">
    <property type="entry name" value="Bacterial fluorinating enzyme like"/>
    <property type="match status" value="1"/>
</dbReference>
<dbReference type="PIRSF" id="PIRSF006779">
    <property type="entry name" value="UCP006779"/>
    <property type="match status" value="1"/>
</dbReference>
<keyword evidence="6" id="KW-1185">Reference proteome</keyword>
<comment type="similarity">
    <text evidence="2">Belongs to the SAM hydrolase / SAM-dependent halogenase family.</text>
</comment>
<dbReference type="EMBL" id="FORU01000013">
    <property type="protein sequence ID" value="SFJ70031.1"/>
    <property type="molecule type" value="Genomic_DNA"/>
</dbReference>
<dbReference type="PANTHER" id="PTHR35092">
    <property type="entry name" value="CHLORINASE MJ1651"/>
    <property type="match status" value="1"/>
</dbReference>
<dbReference type="SUPFAM" id="SSF101852">
    <property type="entry name" value="Bacterial fluorinating enzyme, C-terminal domain"/>
    <property type="match status" value="1"/>
</dbReference>
<gene>
    <name evidence="5" type="ORF">SAMN04487893_11371</name>
</gene>
<dbReference type="InterPro" id="IPR023228">
    <property type="entry name" value="SAM_OH_AdoTrfase_N_sf"/>
</dbReference>
<dbReference type="RefSeq" id="WP_090680151.1">
    <property type="nucleotide sequence ID" value="NZ_FORU01000013.1"/>
</dbReference>
<keyword evidence="1" id="KW-0949">S-adenosyl-L-methionine</keyword>
<organism evidence="5 6">
    <name type="scientific">Myroides guanonis</name>
    <dbReference type="NCBI Taxonomy" id="1150112"/>
    <lineage>
        <taxon>Bacteria</taxon>
        <taxon>Pseudomonadati</taxon>
        <taxon>Bacteroidota</taxon>
        <taxon>Flavobacteriia</taxon>
        <taxon>Flavobacteriales</taxon>
        <taxon>Flavobacteriaceae</taxon>
        <taxon>Myroides</taxon>
    </lineage>
</organism>
<dbReference type="AlphaFoldDB" id="A0A1I3TK82"/>
<dbReference type="PANTHER" id="PTHR35092:SF1">
    <property type="entry name" value="CHLORINASE MJ1651"/>
    <property type="match status" value="1"/>
</dbReference>
<evidence type="ECO:0000259" key="3">
    <source>
        <dbReference type="Pfam" id="PF01887"/>
    </source>
</evidence>
<dbReference type="Proteomes" id="UP000243887">
    <property type="component" value="Unassembled WGS sequence"/>
</dbReference>
<evidence type="ECO:0000256" key="1">
    <source>
        <dbReference type="ARBA" id="ARBA00022691"/>
    </source>
</evidence>
<reference evidence="6" key="1">
    <citation type="submission" date="2016-10" db="EMBL/GenBank/DDBJ databases">
        <authorList>
            <person name="Varghese N."/>
            <person name="Submissions S."/>
        </authorList>
    </citation>
    <scope>NUCLEOTIDE SEQUENCE [LARGE SCALE GENOMIC DNA]</scope>
    <source>
        <strain evidence="6">DSM 26542</strain>
    </source>
</reference>
<dbReference type="InterPro" id="IPR046469">
    <property type="entry name" value="SAM_HAT_N"/>
</dbReference>
<accession>A0A1I3TK82</accession>
<dbReference type="Pfam" id="PF01887">
    <property type="entry name" value="SAM_HAT_N"/>
    <property type="match status" value="1"/>
</dbReference>
<dbReference type="SUPFAM" id="SSF102522">
    <property type="entry name" value="Bacterial fluorinating enzyme, N-terminal domain"/>
    <property type="match status" value="1"/>
</dbReference>
<name>A0A1I3TK82_9FLAO</name>
<feature type="domain" description="S-adenosyl-l-methionine hydroxide adenosyltransferase N-terminal" evidence="3">
    <location>
        <begin position="5"/>
        <end position="142"/>
    </location>
</feature>
<dbReference type="InterPro" id="IPR002747">
    <property type="entry name" value="SAM_OH_AdoTrfase"/>
</dbReference>
<dbReference type="InterPro" id="IPR046470">
    <property type="entry name" value="SAM_HAT_C"/>
</dbReference>
<dbReference type="STRING" id="1150112.SAMN04487893_11371"/>
<evidence type="ECO:0000313" key="6">
    <source>
        <dbReference type="Proteomes" id="UP000243887"/>
    </source>
</evidence>
<proteinExistence type="inferred from homology"/>
<evidence type="ECO:0000256" key="2">
    <source>
        <dbReference type="ARBA" id="ARBA00024035"/>
    </source>
</evidence>
<sequence>MHRIITLTTDLGYQDYFVGAIKGKIRSKGIENEVIDISHGVSFYNIEEAGFVVSAAYKHFPKGTIHIVAVSCEITESTKPILVLFDGHYFVSADNGTLSFLFKEPDRAQVVYLHHENFEESIDVFINAVKQLNQGKELEEVGVLTDKITQFSGVNLTISSDRRVIRGNVIYEDHFGNAITNISKSIFEDIRNGRNFEIKVKNRFIKKINKYFSDFNTSESVSINDKVGDLLAIFNDLDYLQISIFHSSPNGPGSPKSLIGLELRDSITIEFEDKPDEIIL</sequence>
<dbReference type="Pfam" id="PF20257">
    <property type="entry name" value="SAM_HAT_C"/>
    <property type="match status" value="1"/>
</dbReference>
<feature type="domain" description="S-adenosyl-l-methionine hydroxide adenosyltransferase C-terminal" evidence="4">
    <location>
        <begin position="167"/>
        <end position="263"/>
    </location>
</feature>
<evidence type="ECO:0008006" key="7">
    <source>
        <dbReference type="Google" id="ProtNLM"/>
    </source>
</evidence>